<dbReference type="PANTHER" id="PTHR31900">
    <property type="entry name" value="F-BOX/RNI SUPERFAMILY PROTEIN-RELATED"/>
    <property type="match status" value="1"/>
</dbReference>
<dbReference type="Proteomes" id="UP000712600">
    <property type="component" value="Unassembled WGS sequence"/>
</dbReference>
<protein>
    <recommendedName>
        <fullName evidence="5">F-box domain-containing protein</fullName>
    </recommendedName>
</protein>
<dbReference type="InterPro" id="IPR006566">
    <property type="entry name" value="FBD"/>
</dbReference>
<dbReference type="AlphaFoldDB" id="A0A8S9P3U9"/>
<dbReference type="InterPro" id="IPR036047">
    <property type="entry name" value="F-box-like_dom_sf"/>
</dbReference>
<feature type="domain" description="FBD" evidence="2">
    <location>
        <begin position="602"/>
        <end position="674"/>
    </location>
</feature>
<dbReference type="SMART" id="SM00256">
    <property type="entry name" value="FBOX"/>
    <property type="match status" value="1"/>
</dbReference>
<dbReference type="Gene3D" id="3.80.10.10">
    <property type="entry name" value="Ribonuclease Inhibitor"/>
    <property type="match status" value="2"/>
</dbReference>
<dbReference type="InterPro" id="IPR050232">
    <property type="entry name" value="FBL13/AtMIF1-like"/>
</dbReference>
<accession>A0A8S9P3U9</accession>
<comment type="caution">
    <text evidence="3">The sequence shown here is derived from an EMBL/GenBank/DDBJ whole genome shotgun (WGS) entry which is preliminary data.</text>
</comment>
<dbReference type="SMART" id="SM00579">
    <property type="entry name" value="FBD"/>
    <property type="match status" value="2"/>
</dbReference>
<feature type="domain" description="F-box" evidence="1">
    <location>
        <begin position="255"/>
        <end position="295"/>
    </location>
</feature>
<reference evidence="3" key="1">
    <citation type="submission" date="2019-12" db="EMBL/GenBank/DDBJ databases">
        <title>Genome sequencing and annotation of Brassica cretica.</title>
        <authorList>
            <person name="Studholme D.J."/>
            <person name="Sarris P."/>
        </authorList>
    </citation>
    <scope>NUCLEOTIDE SEQUENCE</scope>
    <source>
        <strain evidence="3">PFS-109/04</strain>
        <tissue evidence="3">Leaf</tissue>
    </source>
</reference>
<evidence type="ECO:0000313" key="4">
    <source>
        <dbReference type="Proteomes" id="UP000712600"/>
    </source>
</evidence>
<proteinExistence type="predicted"/>
<dbReference type="SUPFAM" id="SSF81383">
    <property type="entry name" value="F-box domain"/>
    <property type="match status" value="1"/>
</dbReference>
<name>A0A8S9P3U9_BRACR</name>
<dbReference type="Pfam" id="PF00646">
    <property type="entry name" value="F-box"/>
    <property type="match status" value="1"/>
</dbReference>
<evidence type="ECO:0000313" key="3">
    <source>
        <dbReference type="EMBL" id="KAF3507917.1"/>
    </source>
</evidence>
<dbReference type="SUPFAM" id="SSF52058">
    <property type="entry name" value="L domain-like"/>
    <property type="match status" value="1"/>
</dbReference>
<evidence type="ECO:0000259" key="1">
    <source>
        <dbReference type="SMART" id="SM00256"/>
    </source>
</evidence>
<dbReference type="Pfam" id="PF24758">
    <property type="entry name" value="LRR_At5g56370"/>
    <property type="match status" value="2"/>
</dbReference>
<dbReference type="InterPro" id="IPR032675">
    <property type="entry name" value="LRR_dom_sf"/>
</dbReference>
<evidence type="ECO:0008006" key="5">
    <source>
        <dbReference type="Google" id="ProtNLM"/>
    </source>
</evidence>
<dbReference type="InterPro" id="IPR053781">
    <property type="entry name" value="F-box_AtFBL13-like"/>
</dbReference>
<dbReference type="PANTHER" id="PTHR31900:SF34">
    <property type="entry name" value="EMB|CAB62440.1-RELATED"/>
    <property type="match status" value="1"/>
</dbReference>
<evidence type="ECO:0000259" key="2">
    <source>
        <dbReference type="SMART" id="SM00579"/>
    </source>
</evidence>
<organism evidence="3 4">
    <name type="scientific">Brassica cretica</name>
    <name type="common">Mustard</name>
    <dbReference type="NCBI Taxonomy" id="69181"/>
    <lineage>
        <taxon>Eukaryota</taxon>
        <taxon>Viridiplantae</taxon>
        <taxon>Streptophyta</taxon>
        <taxon>Embryophyta</taxon>
        <taxon>Tracheophyta</taxon>
        <taxon>Spermatophyta</taxon>
        <taxon>Magnoliopsida</taxon>
        <taxon>eudicotyledons</taxon>
        <taxon>Gunneridae</taxon>
        <taxon>Pentapetalae</taxon>
        <taxon>rosids</taxon>
        <taxon>malvids</taxon>
        <taxon>Brassicales</taxon>
        <taxon>Brassicaceae</taxon>
        <taxon>Brassiceae</taxon>
        <taxon>Brassica</taxon>
    </lineage>
</organism>
<sequence length="674" mass="76216">MLVQILIERGVRKLRFHNYPFGPKEAIRLPGSLYTCQTLVSLTLFSAVIVDVPLKFCFPSLKTLRLRRVEFSNDEIVPKILSGCPVLEDLTVVREHNGSVKNITIMVPSLLRLTVLDFKFAYKVPRNDVGFVIKAPSLKSLTVVSQVSWVCSLVNMPNLVKVNVKLPPPGDSKKLLECLTSARHLSLFFISYWRLLSSRVSSTMYMLFSLIQWEQSSSVPQCLISSLETVEWIDYQGRESEKKVGLKTMDRISLLPEDLILKILSSVPTKFSVTTSLLSKRWCYLWKHVPKLLFYLGHSDYQRASRLVHTFLLLNKVPVLESMHLSLGQNGSSIDIDTWTRVAISRGVRNLLYFRFSATLRLPRSLYTCETLVTLTLIAAIIVDVPLTNICFPSLKALILLFVDFLSDEIVSSLLSGCPVLTELNVSRFSNARVKTFTVFVPSLQCLTIIDIKKGSQAQGDDVGFVIKAPSLNSLTIYSQFSWFCSLVKMPYLVKANVKLPHGDSKKFKGCLTSAKHLSLCLQPPLDPSHIGVFDQLVSLNLCTCSLDWCGLILRHTPKLRVLRFVLFRANVSPKIVNIIKKCRMSYGDSITQWEQPSSVPQCLTSSLETVEWIDYKGTKTEKKTVMYFLKNSRQLKKVSIRSLASINLNEKHKMLLELASAQRISSECRLLFT</sequence>
<dbReference type="CDD" id="cd22160">
    <property type="entry name" value="F-box_AtFBL13-like"/>
    <property type="match status" value="1"/>
</dbReference>
<gene>
    <name evidence="3" type="ORF">F2Q69_00001151</name>
</gene>
<dbReference type="InterPro" id="IPR001810">
    <property type="entry name" value="F-box_dom"/>
</dbReference>
<dbReference type="InterPro" id="IPR055411">
    <property type="entry name" value="LRR_FXL15/At3g58940/PEG3-like"/>
</dbReference>
<dbReference type="EMBL" id="QGKX02001521">
    <property type="protein sequence ID" value="KAF3507917.1"/>
    <property type="molecule type" value="Genomic_DNA"/>
</dbReference>
<dbReference type="Pfam" id="PF08387">
    <property type="entry name" value="FBD"/>
    <property type="match status" value="2"/>
</dbReference>
<feature type="domain" description="FBD" evidence="2">
    <location>
        <begin position="221"/>
        <end position="280"/>
    </location>
</feature>